<evidence type="ECO:0000256" key="4">
    <source>
        <dbReference type="ARBA" id="ARBA00022525"/>
    </source>
</evidence>
<reference evidence="7" key="1">
    <citation type="journal article" date="2016" name="Nat. Genet.">
        <title>A high-quality carrot genome assembly provides new insights into carotenoid accumulation and asterid genome evolution.</title>
        <authorList>
            <person name="Iorizzo M."/>
            <person name="Ellison S."/>
            <person name="Senalik D."/>
            <person name="Zeng P."/>
            <person name="Satapoomin P."/>
            <person name="Huang J."/>
            <person name="Bowman M."/>
            <person name="Iovene M."/>
            <person name="Sanseverino W."/>
            <person name="Cavagnaro P."/>
            <person name="Yildiz M."/>
            <person name="Macko-Podgorni A."/>
            <person name="Moranska E."/>
            <person name="Grzebelus E."/>
            <person name="Grzebelus D."/>
            <person name="Ashrafi H."/>
            <person name="Zheng Z."/>
            <person name="Cheng S."/>
            <person name="Spooner D."/>
            <person name="Van Deynze A."/>
            <person name="Simon P."/>
        </authorList>
    </citation>
    <scope>NUCLEOTIDE SEQUENCE</scope>
    <source>
        <tissue evidence="7">Leaf</tissue>
    </source>
</reference>
<dbReference type="Pfam" id="PF05938">
    <property type="entry name" value="Self-incomp_S1"/>
    <property type="match status" value="1"/>
</dbReference>
<accession>A0AAF1AGZ0</accession>
<keyword evidence="8" id="KW-1185">Reference proteome</keyword>
<evidence type="ECO:0000256" key="6">
    <source>
        <dbReference type="RuleBase" id="RU367044"/>
    </source>
</evidence>
<dbReference type="InterPro" id="IPR010264">
    <property type="entry name" value="Self-incomp_S1"/>
</dbReference>
<evidence type="ECO:0000256" key="2">
    <source>
        <dbReference type="ARBA" id="ARBA00005581"/>
    </source>
</evidence>
<gene>
    <name evidence="7" type="ORF">DCAR_0102544</name>
</gene>
<evidence type="ECO:0000256" key="3">
    <source>
        <dbReference type="ARBA" id="ARBA00022471"/>
    </source>
</evidence>
<evidence type="ECO:0000313" key="7">
    <source>
        <dbReference type="EMBL" id="WOG83369.1"/>
    </source>
</evidence>
<feature type="signal peptide" evidence="6">
    <location>
        <begin position="1"/>
        <end position="25"/>
    </location>
</feature>
<name>A0AAF1AGZ0_DAUCS</name>
<comment type="subcellular location">
    <subcellularLocation>
        <location evidence="1 6">Secreted</location>
    </subcellularLocation>
</comment>
<dbReference type="AlphaFoldDB" id="A0AAF1AGZ0"/>
<dbReference type="PANTHER" id="PTHR31232:SF155">
    <property type="entry name" value="PLANT SELF-INCOMPATIBILITY PROTEIN S1 FAMILY"/>
    <property type="match status" value="1"/>
</dbReference>
<proteinExistence type="inferred from homology"/>
<comment type="similarity">
    <text evidence="2 6">Belongs to the plant self-incompatibility (S1) protein family.</text>
</comment>
<dbReference type="Proteomes" id="UP000077755">
    <property type="component" value="Chromosome 1"/>
</dbReference>
<reference evidence="7" key="2">
    <citation type="submission" date="2022-03" db="EMBL/GenBank/DDBJ databases">
        <title>Draft title - Genomic analysis of global carrot germplasm unveils the trajectory of domestication and the origin of high carotenoid orange carrot.</title>
        <authorList>
            <person name="Iorizzo M."/>
            <person name="Ellison S."/>
            <person name="Senalik D."/>
            <person name="Macko-Podgorni A."/>
            <person name="Grzebelus D."/>
            <person name="Bostan H."/>
            <person name="Rolling W."/>
            <person name="Curaba J."/>
            <person name="Simon P."/>
        </authorList>
    </citation>
    <scope>NUCLEOTIDE SEQUENCE</scope>
    <source>
        <tissue evidence="7">Leaf</tissue>
    </source>
</reference>
<dbReference type="PANTHER" id="PTHR31232">
    <property type="match status" value="1"/>
</dbReference>
<keyword evidence="5 6" id="KW-0732">Signal</keyword>
<sequence length="141" mass="16722">MSPNSSIYLFMNILTSFLLLTTCMSRKEINMEITDRLPSSEPSLRLHCKSKDNDLGFHTLGLNQVYKWSFNVNFWASTLFWCNFWWDGKYAAFHVFDSKIWGSMGETDIYSYEVRADGFYFKMLDPKTRTLVWRHVNNWGN</sequence>
<evidence type="ECO:0000256" key="5">
    <source>
        <dbReference type="ARBA" id="ARBA00022729"/>
    </source>
</evidence>
<dbReference type="EMBL" id="CP093343">
    <property type="protein sequence ID" value="WOG83369.1"/>
    <property type="molecule type" value="Genomic_DNA"/>
</dbReference>
<organism evidence="7 8">
    <name type="scientific">Daucus carota subsp. sativus</name>
    <name type="common">Carrot</name>
    <dbReference type="NCBI Taxonomy" id="79200"/>
    <lineage>
        <taxon>Eukaryota</taxon>
        <taxon>Viridiplantae</taxon>
        <taxon>Streptophyta</taxon>
        <taxon>Embryophyta</taxon>
        <taxon>Tracheophyta</taxon>
        <taxon>Spermatophyta</taxon>
        <taxon>Magnoliopsida</taxon>
        <taxon>eudicotyledons</taxon>
        <taxon>Gunneridae</taxon>
        <taxon>Pentapetalae</taxon>
        <taxon>asterids</taxon>
        <taxon>campanulids</taxon>
        <taxon>Apiales</taxon>
        <taxon>Apiaceae</taxon>
        <taxon>Apioideae</taxon>
        <taxon>Scandiceae</taxon>
        <taxon>Daucinae</taxon>
        <taxon>Daucus</taxon>
        <taxon>Daucus sect. Daucus</taxon>
    </lineage>
</organism>
<keyword evidence="3 6" id="KW-0713">Self-incompatibility</keyword>
<feature type="chain" id="PRO_5041769921" description="S-protein homolog" evidence="6">
    <location>
        <begin position="26"/>
        <end position="141"/>
    </location>
</feature>
<evidence type="ECO:0000256" key="1">
    <source>
        <dbReference type="ARBA" id="ARBA00004613"/>
    </source>
</evidence>
<keyword evidence="4 6" id="KW-0964">Secreted</keyword>
<dbReference type="GO" id="GO:0060320">
    <property type="term" value="P:rejection of self pollen"/>
    <property type="evidence" value="ECO:0007669"/>
    <property type="project" value="UniProtKB-KW"/>
</dbReference>
<protein>
    <recommendedName>
        <fullName evidence="6">S-protein homolog</fullName>
    </recommendedName>
</protein>
<evidence type="ECO:0000313" key="8">
    <source>
        <dbReference type="Proteomes" id="UP000077755"/>
    </source>
</evidence>
<dbReference type="GO" id="GO:0005576">
    <property type="term" value="C:extracellular region"/>
    <property type="evidence" value="ECO:0007669"/>
    <property type="project" value="UniProtKB-SubCell"/>
</dbReference>